<gene>
    <name evidence="3" type="ORF">OTU49_001523</name>
</gene>
<comment type="caution">
    <text evidence="3">The sequence shown here is derived from an EMBL/GenBank/DDBJ whole genome shotgun (WGS) entry which is preliminary data.</text>
</comment>
<dbReference type="EMBL" id="JARKIK010000026">
    <property type="protein sequence ID" value="KAK8743096.1"/>
    <property type="molecule type" value="Genomic_DNA"/>
</dbReference>
<protein>
    <submittedName>
        <fullName evidence="3">Uncharacterized protein</fullName>
    </submittedName>
</protein>
<dbReference type="Proteomes" id="UP001445076">
    <property type="component" value="Unassembled WGS sequence"/>
</dbReference>
<evidence type="ECO:0000313" key="3">
    <source>
        <dbReference type="EMBL" id="KAK8743096.1"/>
    </source>
</evidence>
<evidence type="ECO:0000256" key="2">
    <source>
        <dbReference type="SAM" id="Phobius"/>
    </source>
</evidence>
<feature type="transmembrane region" description="Helical" evidence="2">
    <location>
        <begin position="67"/>
        <end position="86"/>
    </location>
</feature>
<keyword evidence="2" id="KW-0812">Transmembrane</keyword>
<proteinExistence type="predicted"/>
<feature type="region of interest" description="Disordered" evidence="1">
    <location>
        <begin position="355"/>
        <end position="384"/>
    </location>
</feature>
<keyword evidence="4" id="KW-1185">Reference proteome</keyword>
<keyword evidence="2" id="KW-0472">Membrane</keyword>
<name>A0AAW0XF75_CHEQU</name>
<organism evidence="3 4">
    <name type="scientific">Cherax quadricarinatus</name>
    <name type="common">Australian red claw crayfish</name>
    <dbReference type="NCBI Taxonomy" id="27406"/>
    <lineage>
        <taxon>Eukaryota</taxon>
        <taxon>Metazoa</taxon>
        <taxon>Ecdysozoa</taxon>
        <taxon>Arthropoda</taxon>
        <taxon>Crustacea</taxon>
        <taxon>Multicrustacea</taxon>
        <taxon>Malacostraca</taxon>
        <taxon>Eumalacostraca</taxon>
        <taxon>Eucarida</taxon>
        <taxon>Decapoda</taxon>
        <taxon>Pleocyemata</taxon>
        <taxon>Astacidea</taxon>
        <taxon>Parastacoidea</taxon>
        <taxon>Parastacidae</taxon>
        <taxon>Cherax</taxon>
    </lineage>
</organism>
<evidence type="ECO:0000313" key="4">
    <source>
        <dbReference type="Proteomes" id="UP001445076"/>
    </source>
</evidence>
<feature type="transmembrane region" description="Helical" evidence="2">
    <location>
        <begin position="33"/>
        <end position="61"/>
    </location>
</feature>
<reference evidence="3 4" key="1">
    <citation type="journal article" date="2024" name="BMC Genomics">
        <title>Genome assembly of redclaw crayfish (Cherax quadricarinatus) provides insights into its immune adaptation and hypoxia tolerance.</title>
        <authorList>
            <person name="Liu Z."/>
            <person name="Zheng J."/>
            <person name="Li H."/>
            <person name="Fang K."/>
            <person name="Wang S."/>
            <person name="He J."/>
            <person name="Zhou D."/>
            <person name="Weng S."/>
            <person name="Chi M."/>
            <person name="Gu Z."/>
            <person name="He J."/>
            <person name="Li F."/>
            <person name="Wang M."/>
        </authorList>
    </citation>
    <scope>NUCLEOTIDE SEQUENCE [LARGE SCALE GENOMIC DNA]</scope>
    <source>
        <strain evidence="3">ZL_2023a</strain>
    </source>
</reference>
<dbReference type="AlphaFoldDB" id="A0AAW0XF75"/>
<accession>A0AAW0XF75</accession>
<sequence>MHYFTNNSVSANMSSAARTEETQRLSYMSRTEVVRLIVGGLGIAVCVVLVIGAVIAVGLYTTQANRILILTVVAVSAAAILLLCYIKPSCLKQRTEVESSDDPPAYADVVKMEIPPPPYYMVVRENLYTPTPSVNYNGAGFHLPETSAAKHSEAVGRTPGNTLYFTSWLVGSSVSPTLVRPGNGSPVIISATGSPVLLRSAGNPDVIRSLDSPDVIRSMGGHFSARPLVTPCLIKSPSNPSLNISTAGPSLFKSPSTPALGKLFSGVSLASSGGDSSFSKSSSTSAFDKLYISSSLTASTSDFSFSKSPSSPALKLLDKASESSSQCICKGVPNPLYLRKSPSTPALGKLVIKPAGSPSVKTSSCSPSVDNLPNSSPGSPSGRSRNVVVFAPYGRPFFGNLTRSAVNTLPGSRSVRPPSTSLPDSPCIIEPVESPIVNKTPSNFSLNNLPGSPVDSRSYESFSVSRSHEPLSVKCLDSPSINALPSSSCTVNSDSPTVIRSLSNPLVRHTGVASVRKELQERDHYCGGMEREGRAGQYNTEVVLNVAALTLPQDQTCHTDGTLVESHVF</sequence>
<keyword evidence="2" id="KW-1133">Transmembrane helix</keyword>
<feature type="compositionally biased region" description="Low complexity" evidence="1">
    <location>
        <begin position="357"/>
        <end position="384"/>
    </location>
</feature>
<evidence type="ECO:0000256" key="1">
    <source>
        <dbReference type="SAM" id="MobiDB-lite"/>
    </source>
</evidence>